<dbReference type="EMBL" id="VDEP01000004">
    <property type="protein sequence ID" value="KAA1138072.1"/>
    <property type="molecule type" value="Genomic_DNA"/>
</dbReference>
<comment type="caution">
    <text evidence="1">The sequence shown here is derived from an EMBL/GenBank/DDBJ whole genome shotgun (WGS) entry which is preliminary data.</text>
</comment>
<accession>A0A5B0P3A8</accession>
<name>A0A5B0P3A8_PUCGR</name>
<proteinExistence type="predicted"/>
<evidence type="ECO:0000313" key="2">
    <source>
        <dbReference type="EMBL" id="KAA1138072.1"/>
    </source>
</evidence>
<dbReference type="EMBL" id="VDEP01000372">
    <property type="protein sequence ID" value="KAA1095322.1"/>
    <property type="molecule type" value="Genomic_DNA"/>
</dbReference>
<reference evidence="1 3" key="1">
    <citation type="submission" date="2019-05" db="EMBL/GenBank/DDBJ databases">
        <title>Emergence of the Ug99 lineage of the wheat stem rust pathogen through somatic hybridization.</title>
        <authorList>
            <person name="Li F."/>
            <person name="Upadhyaya N.M."/>
            <person name="Sperschneider J."/>
            <person name="Matny O."/>
            <person name="Nguyen-Phuc H."/>
            <person name="Mago R."/>
            <person name="Raley C."/>
            <person name="Miller M.E."/>
            <person name="Silverstein K.A.T."/>
            <person name="Henningsen E."/>
            <person name="Hirsch C.D."/>
            <person name="Visser B."/>
            <person name="Pretorius Z.A."/>
            <person name="Steffenson B.J."/>
            <person name="Schwessinger B."/>
            <person name="Dodds P.N."/>
            <person name="Figueroa M."/>
        </authorList>
    </citation>
    <scope>NUCLEOTIDE SEQUENCE [LARGE SCALE GENOMIC DNA]</scope>
    <source>
        <strain evidence="1 3">Ug99</strain>
    </source>
</reference>
<dbReference type="AlphaFoldDB" id="A0A5B0P3A8"/>
<sequence length="59" mass="6591">MTEADSTCDGRYVIAYLEVNSGNIFRMIPRITSTSCPFSCLAGFVVTRGDFQPVRQVIR</sequence>
<organism evidence="1 3">
    <name type="scientific">Puccinia graminis f. sp. tritici</name>
    <dbReference type="NCBI Taxonomy" id="56615"/>
    <lineage>
        <taxon>Eukaryota</taxon>
        <taxon>Fungi</taxon>
        <taxon>Dikarya</taxon>
        <taxon>Basidiomycota</taxon>
        <taxon>Pucciniomycotina</taxon>
        <taxon>Pucciniomycetes</taxon>
        <taxon>Pucciniales</taxon>
        <taxon>Pucciniaceae</taxon>
        <taxon>Puccinia</taxon>
    </lineage>
</organism>
<evidence type="ECO:0000313" key="1">
    <source>
        <dbReference type="EMBL" id="KAA1095322.1"/>
    </source>
</evidence>
<evidence type="ECO:0000313" key="3">
    <source>
        <dbReference type="Proteomes" id="UP000325313"/>
    </source>
</evidence>
<gene>
    <name evidence="1" type="ORF">PGTUg99_021401</name>
    <name evidence="2" type="ORF">PGTUg99_028501</name>
</gene>
<protein>
    <submittedName>
        <fullName evidence="1">Uncharacterized protein</fullName>
    </submittedName>
</protein>
<dbReference type="Proteomes" id="UP000325313">
    <property type="component" value="Unassembled WGS sequence"/>
</dbReference>